<dbReference type="GeneID" id="56502654"/>
<evidence type="ECO:0000313" key="1">
    <source>
        <dbReference type="EMBL" id="MBM2769892.1"/>
    </source>
</evidence>
<sequence length="52" mass="6085">MEKLYHVVLVYERTGHRVRKTKRPVTRDRGLELIAAIANRPNQRTELEPATT</sequence>
<evidence type="ECO:0000313" key="2">
    <source>
        <dbReference type="EMBL" id="VVU51867.1"/>
    </source>
</evidence>
<keyword evidence="4" id="KW-1185">Reference proteome</keyword>
<gene>
    <name evidence="2" type="ORF">BAN20980_04590</name>
    <name evidence="1" type="ORF">JQK92_26100</name>
</gene>
<dbReference type="EMBL" id="JAFCIQ010000022">
    <property type="protein sequence ID" value="MBM2769892.1"/>
    <property type="molecule type" value="Genomic_DNA"/>
</dbReference>
<dbReference type="RefSeq" id="WP_174927502.1">
    <property type="nucleotide sequence ID" value="NZ_CABVLY010000019.1"/>
</dbReference>
<dbReference type="EMBL" id="CABVLY010000019">
    <property type="protein sequence ID" value="VVU51867.1"/>
    <property type="molecule type" value="Genomic_DNA"/>
</dbReference>
<organism evidence="2 3">
    <name type="scientific">Burkholderia anthina</name>
    <dbReference type="NCBI Taxonomy" id="179879"/>
    <lineage>
        <taxon>Bacteria</taxon>
        <taxon>Pseudomonadati</taxon>
        <taxon>Pseudomonadota</taxon>
        <taxon>Betaproteobacteria</taxon>
        <taxon>Burkholderiales</taxon>
        <taxon>Burkholderiaceae</taxon>
        <taxon>Burkholderia</taxon>
        <taxon>Burkholderia cepacia complex</taxon>
    </lineage>
</organism>
<dbReference type="Proteomes" id="UP000755577">
    <property type="component" value="Unassembled WGS sequence"/>
</dbReference>
<reference evidence="2 3" key="1">
    <citation type="submission" date="2019-09" db="EMBL/GenBank/DDBJ databases">
        <authorList>
            <person name="Depoorter E."/>
        </authorList>
    </citation>
    <scope>NUCLEOTIDE SEQUENCE [LARGE SCALE GENOMIC DNA]</scope>
    <source>
        <strain evidence="2">LMG 20980</strain>
    </source>
</reference>
<accession>A0A6P2GE77</accession>
<reference evidence="1 4" key="2">
    <citation type="submission" date="2021-02" db="EMBL/GenBank/DDBJ databases">
        <title>Draft genome of the type strains Burkholderia anthina DSM16086.</title>
        <authorList>
            <person name="Hertel R."/>
            <person name="Meissner J."/>
            <person name="Poehlein A."/>
            <person name="Daniel R."/>
            <person name="Commichau F.M."/>
        </authorList>
    </citation>
    <scope>NUCLEOTIDE SEQUENCE [LARGE SCALE GENOMIC DNA]</scope>
    <source>
        <strain evidence="1 4">DSM 16086</strain>
    </source>
</reference>
<proteinExistence type="predicted"/>
<dbReference type="Proteomes" id="UP000494201">
    <property type="component" value="Unassembled WGS sequence"/>
</dbReference>
<evidence type="ECO:0000313" key="4">
    <source>
        <dbReference type="Proteomes" id="UP000755577"/>
    </source>
</evidence>
<evidence type="ECO:0000313" key="3">
    <source>
        <dbReference type="Proteomes" id="UP000494201"/>
    </source>
</evidence>
<protein>
    <submittedName>
        <fullName evidence="2">Uncharacterized protein</fullName>
    </submittedName>
</protein>
<name>A0A6P2GE77_9BURK</name>
<dbReference type="AlphaFoldDB" id="A0A6P2GE77"/>